<dbReference type="GO" id="GO:0018104">
    <property type="term" value="P:peptidoglycan-protein cross-linking"/>
    <property type="evidence" value="ECO:0007669"/>
    <property type="project" value="TreeGrafter"/>
</dbReference>
<keyword evidence="6 7" id="KW-0961">Cell wall biogenesis/degradation</keyword>
<evidence type="ECO:0000256" key="7">
    <source>
        <dbReference type="PROSITE-ProRule" id="PRU01373"/>
    </source>
</evidence>
<dbReference type="GO" id="GO:0005576">
    <property type="term" value="C:extracellular region"/>
    <property type="evidence" value="ECO:0007669"/>
    <property type="project" value="TreeGrafter"/>
</dbReference>
<dbReference type="SUPFAM" id="SSF141523">
    <property type="entry name" value="L,D-transpeptidase catalytic domain-like"/>
    <property type="match status" value="1"/>
</dbReference>
<reference evidence="10" key="1">
    <citation type="submission" date="2021-01" db="EMBL/GenBank/DDBJ databases">
        <title>Whole genome shotgun sequence of Planosporangium mesophilum NBRC 109066.</title>
        <authorList>
            <person name="Komaki H."/>
            <person name="Tamura T."/>
        </authorList>
    </citation>
    <scope>NUCLEOTIDE SEQUENCE</scope>
    <source>
        <strain evidence="10">NBRC 109066</strain>
    </source>
</reference>
<dbReference type="PROSITE" id="PS52029">
    <property type="entry name" value="LD_TPASE"/>
    <property type="match status" value="1"/>
</dbReference>
<dbReference type="Pfam" id="PF03734">
    <property type="entry name" value="YkuD"/>
    <property type="match status" value="1"/>
</dbReference>
<feature type="active site" description="Proton donor/acceptor" evidence="7">
    <location>
        <position position="347"/>
    </location>
</feature>
<dbReference type="InterPro" id="IPR005490">
    <property type="entry name" value="LD_TPept_cat_dom"/>
</dbReference>
<dbReference type="GO" id="GO:0016746">
    <property type="term" value="F:acyltransferase activity"/>
    <property type="evidence" value="ECO:0007669"/>
    <property type="project" value="UniProtKB-KW"/>
</dbReference>
<feature type="compositionally biased region" description="Low complexity" evidence="8">
    <location>
        <begin position="46"/>
        <end position="55"/>
    </location>
</feature>
<evidence type="ECO:0000256" key="3">
    <source>
        <dbReference type="ARBA" id="ARBA00022960"/>
    </source>
</evidence>
<evidence type="ECO:0000313" key="10">
    <source>
        <dbReference type="EMBL" id="GII25053.1"/>
    </source>
</evidence>
<dbReference type="PROSITE" id="PS51257">
    <property type="entry name" value="PROKAR_LIPOPROTEIN"/>
    <property type="match status" value="1"/>
</dbReference>
<organism evidence="10 11">
    <name type="scientific">Planosporangium mesophilum</name>
    <dbReference type="NCBI Taxonomy" id="689768"/>
    <lineage>
        <taxon>Bacteria</taxon>
        <taxon>Bacillati</taxon>
        <taxon>Actinomycetota</taxon>
        <taxon>Actinomycetes</taxon>
        <taxon>Micromonosporales</taxon>
        <taxon>Micromonosporaceae</taxon>
        <taxon>Planosporangium</taxon>
    </lineage>
</organism>
<evidence type="ECO:0000256" key="1">
    <source>
        <dbReference type="ARBA" id="ARBA00004752"/>
    </source>
</evidence>
<dbReference type="Gene3D" id="2.40.440.10">
    <property type="entry name" value="L,D-transpeptidase catalytic domain-like"/>
    <property type="match status" value="1"/>
</dbReference>
<dbReference type="Gene3D" id="2.60.40.3780">
    <property type="match status" value="1"/>
</dbReference>
<dbReference type="Proteomes" id="UP000599074">
    <property type="component" value="Unassembled WGS sequence"/>
</dbReference>
<keyword evidence="11" id="KW-1185">Reference proteome</keyword>
<dbReference type="InterPro" id="IPR041280">
    <property type="entry name" value="Big_10"/>
</dbReference>
<dbReference type="Pfam" id="PF17964">
    <property type="entry name" value="Big_10"/>
    <property type="match status" value="1"/>
</dbReference>
<evidence type="ECO:0000259" key="9">
    <source>
        <dbReference type="PROSITE" id="PS52029"/>
    </source>
</evidence>
<dbReference type="GO" id="GO:0071972">
    <property type="term" value="F:peptidoglycan L,D-transpeptidase activity"/>
    <property type="evidence" value="ECO:0007669"/>
    <property type="project" value="TreeGrafter"/>
</dbReference>
<evidence type="ECO:0000256" key="2">
    <source>
        <dbReference type="ARBA" id="ARBA00022679"/>
    </source>
</evidence>
<dbReference type="InterPro" id="IPR038063">
    <property type="entry name" value="Transpep_catalytic_dom"/>
</dbReference>
<evidence type="ECO:0000256" key="6">
    <source>
        <dbReference type="ARBA" id="ARBA00023316"/>
    </source>
</evidence>
<gene>
    <name evidence="10" type="ORF">Pme01_46500</name>
</gene>
<comment type="caution">
    <text evidence="10">The sequence shown here is derived from an EMBL/GenBank/DDBJ whole genome shotgun (WGS) entry which is preliminary data.</text>
</comment>
<dbReference type="GO" id="GO:0071555">
    <property type="term" value="P:cell wall organization"/>
    <property type="evidence" value="ECO:0007669"/>
    <property type="project" value="UniProtKB-UniRule"/>
</dbReference>
<dbReference type="AlphaFoldDB" id="A0A8J3X5T2"/>
<comment type="pathway">
    <text evidence="1 7">Cell wall biogenesis; peptidoglycan biosynthesis.</text>
</comment>
<name>A0A8J3X5T2_9ACTN</name>
<dbReference type="CDD" id="cd13432">
    <property type="entry name" value="LDT_IgD_like_2"/>
    <property type="match status" value="1"/>
</dbReference>
<dbReference type="UniPathway" id="UPA00219"/>
<dbReference type="InterPro" id="IPR050979">
    <property type="entry name" value="LD-transpeptidase"/>
</dbReference>
<dbReference type="CDD" id="cd16913">
    <property type="entry name" value="YkuD_like"/>
    <property type="match status" value="1"/>
</dbReference>
<accession>A0A8J3X5T2</accession>
<keyword evidence="2" id="KW-0808">Transferase</keyword>
<evidence type="ECO:0000313" key="11">
    <source>
        <dbReference type="Proteomes" id="UP000599074"/>
    </source>
</evidence>
<feature type="active site" description="Nucleophile" evidence="7">
    <location>
        <position position="365"/>
    </location>
</feature>
<feature type="domain" description="L,D-TPase catalytic" evidence="9">
    <location>
        <begin position="256"/>
        <end position="389"/>
    </location>
</feature>
<keyword evidence="4 7" id="KW-0573">Peptidoglycan synthesis</keyword>
<sequence length="420" mass="45364">MGERRENLRGAGMRRGLGAVVVAASLLAATACSHGARANDRNQARPSAASSSAPPGSVTITPGDGTADASPRNPLAVTAANATIESVTVVDGGGGQVKGQLAADRRTWTTTDSLKYGTTYTATVTAADSGGKQISQASRFTTVKPANLTLPYLQANSYLSLSDRTTFGVGQPIVVRFDEKIPDRAAAEKSLQVTTEPKVTGAWHWYTDQEVHWRPKEYWAPGTKVTVRANVYGVHLGGGLYGQQDNGASFVIADKHVAIADDNTHHIQVFINDKLDRTVPTSMGKNERVRGSNGQWLDFRTRSGVHVVLGTESRTRMTGASWGLGDDSYALDVNYTTHLSYQGEYLHEATWNVWKHGKQNDSHGCLNLGTTDAKWFMNTFIPGDIVEVKNTGIQLDNMDGLTDWNMPWQQWLAGSALGES</sequence>
<dbReference type="PANTHER" id="PTHR30582">
    <property type="entry name" value="L,D-TRANSPEPTIDASE"/>
    <property type="match status" value="1"/>
</dbReference>
<dbReference type="Gene3D" id="2.60.40.3710">
    <property type="match status" value="1"/>
</dbReference>
<evidence type="ECO:0000256" key="4">
    <source>
        <dbReference type="ARBA" id="ARBA00022984"/>
    </source>
</evidence>
<dbReference type="RefSeq" id="WP_168117357.1">
    <property type="nucleotide sequence ID" value="NZ_BOON01000045.1"/>
</dbReference>
<protein>
    <recommendedName>
        <fullName evidence="9">L,D-TPase catalytic domain-containing protein</fullName>
    </recommendedName>
</protein>
<feature type="region of interest" description="Disordered" evidence="8">
    <location>
        <begin position="36"/>
        <end position="72"/>
    </location>
</feature>
<keyword evidence="3 7" id="KW-0133">Cell shape</keyword>
<keyword evidence="5" id="KW-0012">Acyltransferase</keyword>
<evidence type="ECO:0000256" key="5">
    <source>
        <dbReference type="ARBA" id="ARBA00023315"/>
    </source>
</evidence>
<dbReference type="PANTHER" id="PTHR30582:SF2">
    <property type="entry name" value="L,D-TRANSPEPTIDASE YCIB-RELATED"/>
    <property type="match status" value="1"/>
</dbReference>
<dbReference type="GO" id="GO:0008360">
    <property type="term" value="P:regulation of cell shape"/>
    <property type="evidence" value="ECO:0007669"/>
    <property type="project" value="UniProtKB-UniRule"/>
</dbReference>
<dbReference type="EMBL" id="BOON01000045">
    <property type="protein sequence ID" value="GII25053.1"/>
    <property type="molecule type" value="Genomic_DNA"/>
</dbReference>
<evidence type="ECO:0000256" key="8">
    <source>
        <dbReference type="SAM" id="MobiDB-lite"/>
    </source>
</evidence>
<proteinExistence type="predicted"/>